<evidence type="ECO:0000313" key="2">
    <source>
        <dbReference type="Proteomes" id="UP000460435"/>
    </source>
</evidence>
<dbReference type="RefSeq" id="WP_162451339.1">
    <property type="nucleotide sequence ID" value="NZ_WLZY01000005.1"/>
</dbReference>
<comment type="caution">
    <text evidence="1">The sequence shown here is derived from an EMBL/GenBank/DDBJ whole genome shotgun (WGS) entry which is preliminary data.</text>
</comment>
<proteinExistence type="predicted"/>
<dbReference type="EMBL" id="WLZY01000005">
    <property type="protein sequence ID" value="NDL58648.1"/>
    <property type="molecule type" value="Genomic_DNA"/>
</dbReference>
<dbReference type="AlphaFoldDB" id="A0A7K3M8B1"/>
<keyword evidence="2" id="KW-1185">Reference proteome</keyword>
<gene>
    <name evidence="1" type="ORF">F7O44_16385</name>
</gene>
<protein>
    <submittedName>
        <fullName evidence="1">Uncharacterized protein</fullName>
    </submittedName>
</protein>
<name>A0A7K3M8B1_9ACTN</name>
<evidence type="ECO:0000313" key="1">
    <source>
        <dbReference type="EMBL" id="NDL58648.1"/>
    </source>
</evidence>
<organism evidence="1 2">
    <name type="scientific">Phytoactinopolyspora mesophila</name>
    <dbReference type="NCBI Taxonomy" id="2650750"/>
    <lineage>
        <taxon>Bacteria</taxon>
        <taxon>Bacillati</taxon>
        <taxon>Actinomycetota</taxon>
        <taxon>Actinomycetes</taxon>
        <taxon>Jiangellales</taxon>
        <taxon>Jiangellaceae</taxon>
        <taxon>Phytoactinopolyspora</taxon>
    </lineage>
</organism>
<accession>A0A7K3M8B1</accession>
<reference evidence="1 2" key="1">
    <citation type="submission" date="2019-11" db="EMBL/GenBank/DDBJ databases">
        <authorList>
            <person name="Li X.-J."/>
            <person name="Feng X.-M."/>
        </authorList>
    </citation>
    <scope>NUCLEOTIDE SEQUENCE [LARGE SCALE GENOMIC DNA]</scope>
    <source>
        <strain evidence="1 2">XMNu-373</strain>
    </source>
</reference>
<sequence>MTGRDDHWLWSSIGVGYQLYRQLVTGVVAGMDLGDVHPATLAGVDVDMITPWCVS</sequence>
<dbReference type="Proteomes" id="UP000460435">
    <property type="component" value="Unassembled WGS sequence"/>
</dbReference>